<name>A0A2T6FXM2_9BACL</name>
<evidence type="ECO:0000313" key="2">
    <source>
        <dbReference type="EMBL" id="PUA36650.1"/>
    </source>
</evidence>
<dbReference type="Proteomes" id="UP000244184">
    <property type="component" value="Unassembled WGS sequence"/>
</dbReference>
<organism evidence="2 3">
    <name type="scientific">Paenibacillus elgii</name>
    <dbReference type="NCBI Taxonomy" id="189691"/>
    <lineage>
        <taxon>Bacteria</taxon>
        <taxon>Bacillati</taxon>
        <taxon>Bacillota</taxon>
        <taxon>Bacilli</taxon>
        <taxon>Bacillales</taxon>
        <taxon>Paenibacillaceae</taxon>
        <taxon>Paenibacillus</taxon>
    </lineage>
</organism>
<sequence length="169" mass="19568">MSNSALLELSRKLSFDIERVVLDDVALAIERPLAYFEKYKDRLDERCITEPIEELAWISLVDVLLEHQLAFEIDWKETGMYVCEVVDELLDRKKLASIDWEEFENDPYNEMPTDEFLNHVAKKLKEAAVSLAYMDIDSDSYVLITVPTADIEEIKWLVEEAGVVISDSF</sequence>
<accession>A0A2T6FXM2</accession>
<dbReference type="EMBL" id="PYHP01000069">
    <property type="protein sequence ID" value="PUA36650.1"/>
    <property type="molecule type" value="Genomic_DNA"/>
</dbReference>
<dbReference type="InterPro" id="IPR046582">
    <property type="entry name" value="DUF6630"/>
</dbReference>
<evidence type="ECO:0000259" key="1">
    <source>
        <dbReference type="Pfam" id="PF20335"/>
    </source>
</evidence>
<comment type="caution">
    <text evidence="2">The sequence shown here is derived from an EMBL/GenBank/DDBJ whole genome shotgun (WGS) entry which is preliminary data.</text>
</comment>
<evidence type="ECO:0000313" key="3">
    <source>
        <dbReference type="Proteomes" id="UP000244184"/>
    </source>
</evidence>
<feature type="domain" description="DUF6630" evidence="1">
    <location>
        <begin position="5"/>
        <end position="165"/>
    </location>
</feature>
<dbReference type="RefSeq" id="WP_108533697.1">
    <property type="nucleotide sequence ID" value="NZ_PYHP01000069.1"/>
</dbReference>
<dbReference type="AlphaFoldDB" id="A0A2T6FXM2"/>
<gene>
    <name evidence="2" type="ORF">C8Z91_25060</name>
</gene>
<dbReference type="Pfam" id="PF20335">
    <property type="entry name" value="DUF6630"/>
    <property type="match status" value="1"/>
</dbReference>
<reference evidence="2 3" key="1">
    <citation type="submission" date="2018-03" db="EMBL/GenBank/DDBJ databases">
        <title>Genome sequence of Paenibacillus elgii strain AC13 an antimicrobial compound producing bacteria.</title>
        <authorList>
            <person name="Kurokawa A.S."/>
            <person name="Araujo J.F."/>
            <person name="Costa R.A."/>
            <person name="Ortega D.B."/>
            <person name="Pires A.S."/>
            <person name="Pappas G.J.Jr."/>
            <person name="Franco O.L."/>
            <person name="Barreto C."/>
            <person name="Magalhaes B.S."/>
            <person name="Kruger R.H."/>
        </authorList>
    </citation>
    <scope>NUCLEOTIDE SEQUENCE [LARGE SCALE GENOMIC DNA]</scope>
    <source>
        <strain evidence="2 3">AC13</strain>
    </source>
</reference>
<protein>
    <recommendedName>
        <fullName evidence="1">DUF6630 domain-containing protein</fullName>
    </recommendedName>
</protein>
<proteinExistence type="predicted"/>